<name>A0AAF1BF61_DAUCS</name>
<feature type="compositionally biased region" description="Polar residues" evidence="1">
    <location>
        <begin position="40"/>
        <end position="49"/>
    </location>
</feature>
<dbReference type="AlphaFoldDB" id="A0AAF1BF61"/>
<evidence type="ECO:0000256" key="1">
    <source>
        <dbReference type="SAM" id="MobiDB-lite"/>
    </source>
</evidence>
<evidence type="ECO:0000313" key="2">
    <source>
        <dbReference type="EMBL" id="WOH14707.1"/>
    </source>
</evidence>
<proteinExistence type="predicted"/>
<dbReference type="EMBL" id="CP093351">
    <property type="protein sequence ID" value="WOH14707.1"/>
    <property type="molecule type" value="Genomic_DNA"/>
</dbReference>
<reference evidence="2" key="1">
    <citation type="journal article" date="2016" name="Nat. Genet.">
        <title>A high-quality carrot genome assembly provides new insights into carotenoid accumulation and asterid genome evolution.</title>
        <authorList>
            <person name="Iorizzo M."/>
            <person name="Ellison S."/>
            <person name="Senalik D."/>
            <person name="Zeng P."/>
            <person name="Satapoomin P."/>
            <person name="Huang J."/>
            <person name="Bowman M."/>
            <person name="Iovene M."/>
            <person name="Sanseverino W."/>
            <person name="Cavagnaro P."/>
            <person name="Yildiz M."/>
            <person name="Macko-Podgorni A."/>
            <person name="Moranska E."/>
            <person name="Grzebelus E."/>
            <person name="Grzebelus D."/>
            <person name="Ashrafi H."/>
            <person name="Zheng Z."/>
            <person name="Cheng S."/>
            <person name="Spooner D."/>
            <person name="Van Deynze A."/>
            <person name="Simon P."/>
        </authorList>
    </citation>
    <scope>NUCLEOTIDE SEQUENCE</scope>
    <source>
        <tissue evidence="2">Leaf</tissue>
    </source>
</reference>
<protein>
    <submittedName>
        <fullName evidence="2">Uncharacterized protein</fullName>
    </submittedName>
</protein>
<reference evidence="2" key="2">
    <citation type="submission" date="2022-03" db="EMBL/GenBank/DDBJ databases">
        <title>Draft title - Genomic analysis of global carrot germplasm unveils the trajectory of domestication and the origin of high carotenoid orange carrot.</title>
        <authorList>
            <person name="Iorizzo M."/>
            <person name="Ellison S."/>
            <person name="Senalik D."/>
            <person name="Macko-Podgorni A."/>
            <person name="Grzebelus D."/>
            <person name="Bostan H."/>
            <person name="Rolling W."/>
            <person name="Curaba J."/>
            <person name="Simon P."/>
        </authorList>
    </citation>
    <scope>NUCLEOTIDE SEQUENCE</scope>
    <source>
        <tissue evidence="2">Leaf</tissue>
    </source>
</reference>
<evidence type="ECO:0000313" key="3">
    <source>
        <dbReference type="Proteomes" id="UP000077755"/>
    </source>
</evidence>
<sequence length="214" mass="23832">MKKMIRGMRISENERWGCGDLKLKEPIRRETEREARAVKTEQQISSSVPTEHLADKENDGSTSGSHLDALLSGITGDYNSSFGNVKGKKGDTGSLMENSDAFLSQATTVTETETTYVDSSRNEEVILDSARDTSVDHGMQRFNTSSFCLDYELPASLDTFHEEFTSNTDGYFQVGNTSPFLETQNITTEFTSRTGVCNIITITKHELTFISLRL</sequence>
<dbReference type="Proteomes" id="UP000077755">
    <property type="component" value="Chromosome 9"/>
</dbReference>
<feature type="region of interest" description="Disordered" evidence="1">
    <location>
        <begin position="31"/>
        <end position="64"/>
    </location>
</feature>
<accession>A0AAF1BF61</accession>
<keyword evidence="3" id="KW-1185">Reference proteome</keyword>
<organism evidence="2 3">
    <name type="scientific">Daucus carota subsp. sativus</name>
    <name type="common">Carrot</name>
    <dbReference type="NCBI Taxonomy" id="79200"/>
    <lineage>
        <taxon>Eukaryota</taxon>
        <taxon>Viridiplantae</taxon>
        <taxon>Streptophyta</taxon>
        <taxon>Embryophyta</taxon>
        <taxon>Tracheophyta</taxon>
        <taxon>Spermatophyta</taxon>
        <taxon>Magnoliopsida</taxon>
        <taxon>eudicotyledons</taxon>
        <taxon>Gunneridae</taxon>
        <taxon>Pentapetalae</taxon>
        <taxon>asterids</taxon>
        <taxon>campanulids</taxon>
        <taxon>Apiales</taxon>
        <taxon>Apiaceae</taxon>
        <taxon>Apioideae</taxon>
        <taxon>Scandiceae</taxon>
        <taxon>Daucinae</taxon>
        <taxon>Daucus</taxon>
        <taxon>Daucus sect. Daucus</taxon>
    </lineage>
</organism>
<gene>
    <name evidence="2" type="ORF">DCAR_0934229</name>
</gene>